<evidence type="ECO:0000313" key="2">
    <source>
        <dbReference type="EMBL" id="GAT94589.1"/>
    </source>
</evidence>
<dbReference type="EMBL" id="BDEQ01000001">
    <property type="protein sequence ID" value="GAT94589.1"/>
    <property type="molecule type" value="Genomic_DNA"/>
</dbReference>
<dbReference type="VEuPathDB" id="AmoebaDB:EHI_064310"/>
<feature type="transmembrane region" description="Helical" evidence="1">
    <location>
        <begin position="189"/>
        <end position="210"/>
    </location>
</feature>
<evidence type="ECO:0000256" key="1">
    <source>
        <dbReference type="SAM" id="Phobius"/>
    </source>
</evidence>
<sequence>MNVSENNFNISQLIQNVTLHNSQGYKHVSIISLLKGKFEIILNIFKREIKSFLMIDYSHPSFKSDIDDLLNVIFICMIMVFSIGSIFILLLTLGCSKDKKFIKSFLMVIEYCCIIIIGFVGMINQLYTPQKFEEVYLSFFIFLMIIVLFIRLLISIPFSLNIPTLFYPIIYLFWLDNEKLTSFKPLQFAFGYSVFIQLFASIFSGLIYQLPYMLVELFSLPLFYFISQNKSYWCISAILSVLLLLETSAHIFTLLRLKQKTIKLKKD</sequence>
<feature type="transmembrane region" description="Helical" evidence="1">
    <location>
        <begin position="230"/>
        <end position="255"/>
    </location>
</feature>
<feature type="transmembrane region" description="Helical" evidence="1">
    <location>
        <begin position="69"/>
        <end position="93"/>
    </location>
</feature>
<proteinExistence type="predicted"/>
<keyword evidence="1" id="KW-0812">Transmembrane</keyword>
<protein>
    <recommendedName>
        <fullName evidence="4">Transmembrane protein</fullName>
    </recommendedName>
</protein>
<keyword evidence="1" id="KW-0472">Membrane</keyword>
<dbReference type="AlphaFoldDB" id="A0A5K1TZN3"/>
<name>A0A5K1TZN3_ENTHI</name>
<dbReference type="VEuPathDB" id="AmoebaDB:EHI8A_168710"/>
<dbReference type="VEuPathDB" id="AmoebaDB:KM1_240370"/>
<dbReference type="Proteomes" id="UP000078387">
    <property type="component" value="Unassembled WGS sequence"/>
</dbReference>
<dbReference type="VEuPathDB" id="AmoebaDB:EHI7A_149470"/>
<comment type="caution">
    <text evidence="2">The sequence shown here is derived from an EMBL/GenBank/DDBJ whole genome shotgun (WGS) entry which is preliminary data.</text>
</comment>
<dbReference type="VEuPathDB" id="AmoebaDB:EHI5A_195100"/>
<evidence type="ECO:0000313" key="3">
    <source>
        <dbReference type="Proteomes" id="UP000078387"/>
    </source>
</evidence>
<organism evidence="2 3">
    <name type="scientific">Entamoeba histolytica</name>
    <dbReference type="NCBI Taxonomy" id="5759"/>
    <lineage>
        <taxon>Eukaryota</taxon>
        <taxon>Amoebozoa</taxon>
        <taxon>Evosea</taxon>
        <taxon>Archamoebae</taxon>
        <taxon>Mastigamoebida</taxon>
        <taxon>Entamoebidae</taxon>
        <taxon>Entamoeba</taxon>
    </lineage>
</organism>
<dbReference type="OMA" id="PIIYIFW"/>
<feature type="transmembrane region" description="Helical" evidence="1">
    <location>
        <begin position="135"/>
        <end position="154"/>
    </location>
</feature>
<feature type="transmembrane region" description="Helical" evidence="1">
    <location>
        <begin position="105"/>
        <end position="123"/>
    </location>
</feature>
<reference evidence="2 3" key="1">
    <citation type="submission" date="2016-05" db="EMBL/GenBank/DDBJ databases">
        <title>First whole genome sequencing of Entamoeba histolytica HM1:IMSS-clone-6.</title>
        <authorList>
            <person name="Mukherjee Avik.K."/>
            <person name="Izumyama S."/>
            <person name="Nakada-Tsukui K."/>
            <person name="Nozaki T."/>
        </authorList>
    </citation>
    <scope>NUCLEOTIDE SEQUENCE [LARGE SCALE GENOMIC DNA]</scope>
    <source>
        <strain evidence="2 3">HM1:IMSS clone 6</strain>
    </source>
</reference>
<accession>A0A5K1TZN3</accession>
<keyword evidence="1" id="KW-1133">Transmembrane helix</keyword>
<gene>
    <name evidence="2" type="ORF">CL6EHI_064310</name>
</gene>
<evidence type="ECO:0008006" key="4">
    <source>
        <dbReference type="Google" id="ProtNLM"/>
    </source>
</evidence>